<dbReference type="HAMAP" id="MF_00074">
    <property type="entry name" value="16SrRNA_methyltr_G"/>
    <property type="match status" value="1"/>
</dbReference>
<evidence type="ECO:0000313" key="8">
    <source>
        <dbReference type="Proteomes" id="UP000067243"/>
    </source>
</evidence>
<keyword evidence="1 6" id="KW-0963">Cytoplasm</keyword>
<evidence type="ECO:0000256" key="1">
    <source>
        <dbReference type="ARBA" id="ARBA00022490"/>
    </source>
</evidence>
<proteinExistence type="inferred from homology"/>
<dbReference type="AlphaFoldDB" id="A0A0K1P8T3"/>
<dbReference type="PANTHER" id="PTHR31760">
    <property type="entry name" value="S-ADENOSYL-L-METHIONINE-DEPENDENT METHYLTRANSFERASES SUPERFAMILY PROTEIN"/>
    <property type="match status" value="1"/>
</dbReference>
<keyword evidence="8" id="KW-1185">Reference proteome</keyword>
<name>A0A0K1P8T3_9MOLU</name>
<keyword evidence="3 6" id="KW-0489">Methyltransferase</keyword>
<dbReference type="Proteomes" id="UP000067243">
    <property type="component" value="Chromosome"/>
</dbReference>
<feature type="binding site" evidence="6">
    <location>
        <position position="72"/>
    </location>
    <ligand>
        <name>S-adenosyl-L-methionine</name>
        <dbReference type="ChEBI" id="CHEBI:59789"/>
    </ligand>
</feature>
<sequence length="231" mass="26780">MFNILTQINKNFECDIAFEKLKKYKDLLKTWNSKFNLTAITDDEEIIKKHFYDSLIFSSYIDLINQSILDIGSGAGFPGIVIKIFFPNTNLVLLESNNKKVLFLKEVIKELDLKNIIVINERAEEYTKNNIECFDIVISRAVAQLNILLELGVQALKIDGYFIALKGKNYDLEIKQLNKKEKELGLLFDKKQIVEDNHLGLRANLFYKKFKKTSSLYPRSYNKIKNKPIGD</sequence>
<dbReference type="Pfam" id="PF02527">
    <property type="entry name" value="GidB"/>
    <property type="match status" value="1"/>
</dbReference>
<comment type="subcellular location">
    <subcellularLocation>
        <location evidence="6">Cytoplasm</location>
    </subcellularLocation>
</comment>
<feature type="binding site" evidence="6">
    <location>
        <position position="77"/>
    </location>
    <ligand>
        <name>S-adenosyl-L-methionine</name>
        <dbReference type="ChEBI" id="CHEBI:59789"/>
    </ligand>
</feature>
<reference evidence="7 8" key="1">
    <citation type="journal article" date="2015" name="Genome Announc.">
        <title>Complete Genome Sequence of Spiroplasma turonicum Strain Tab4cT, a Parasite of a Horse Fly, Haematopota sp. (Diptera: Tabanidae).</title>
        <authorList>
            <person name="Davis R.E."/>
            <person name="Shao J."/>
            <person name="Zhao Y."/>
            <person name="Gasparich G.E."/>
            <person name="Gaynor B.J."/>
            <person name="Donofrio N."/>
        </authorList>
    </citation>
    <scope>NUCLEOTIDE SEQUENCE [LARGE SCALE GENOMIC DNA]</scope>
    <source>
        <strain evidence="7 8">Tab4c</strain>
    </source>
</reference>
<evidence type="ECO:0000313" key="7">
    <source>
        <dbReference type="EMBL" id="AKU80307.1"/>
    </source>
</evidence>
<feature type="binding site" evidence="6">
    <location>
        <position position="140"/>
    </location>
    <ligand>
        <name>S-adenosyl-L-methionine</name>
        <dbReference type="ChEBI" id="CHEBI:59789"/>
    </ligand>
</feature>
<dbReference type="InterPro" id="IPR003682">
    <property type="entry name" value="rRNA_ssu_MeTfrase_G"/>
</dbReference>
<protein>
    <recommendedName>
        <fullName evidence="6">Ribosomal RNA small subunit methyltransferase G</fullName>
        <ecNumber evidence="6">2.1.1.-</ecNumber>
    </recommendedName>
    <alternativeName>
        <fullName evidence="6">16S rRNA 7-methylguanosine methyltransferase</fullName>
        <shortName evidence="6">16S rRNA m7G methyltransferase</shortName>
    </alternativeName>
</protein>
<dbReference type="KEGG" id="stur:STURON_001061"/>
<evidence type="ECO:0000256" key="6">
    <source>
        <dbReference type="HAMAP-Rule" id="MF_00074"/>
    </source>
</evidence>
<dbReference type="PATRIC" id="fig|216946.3.peg.1097"/>
<evidence type="ECO:0000256" key="3">
    <source>
        <dbReference type="ARBA" id="ARBA00022603"/>
    </source>
</evidence>
<dbReference type="PANTHER" id="PTHR31760:SF0">
    <property type="entry name" value="S-ADENOSYL-L-METHIONINE-DEPENDENT METHYLTRANSFERASES SUPERFAMILY PROTEIN"/>
    <property type="match status" value="1"/>
</dbReference>
<keyword evidence="2 6" id="KW-0698">rRNA processing</keyword>
<comment type="function">
    <text evidence="6">Specifically methylates the N7 position of a guanine in 16S rRNA.</text>
</comment>
<dbReference type="OrthoDB" id="9808773at2"/>
<dbReference type="GO" id="GO:0005829">
    <property type="term" value="C:cytosol"/>
    <property type="evidence" value="ECO:0007669"/>
    <property type="project" value="TreeGrafter"/>
</dbReference>
<dbReference type="EMBL" id="CP012328">
    <property type="protein sequence ID" value="AKU80307.1"/>
    <property type="molecule type" value="Genomic_DNA"/>
</dbReference>
<evidence type="ECO:0000256" key="5">
    <source>
        <dbReference type="ARBA" id="ARBA00022691"/>
    </source>
</evidence>
<comment type="caution">
    <text evidence="6">Lacks conserved residue(s) required for the propagation of feature annotation.</text>
</comment>
<gene>
    <name evidence="7" type="primary">gidB</name>
    <name evidence="6" type="synonym">rsmG</name>
    <name evidence="7" type="ORF">STURON_001061</name>
</gene>
<keyword evidence="4 6" id="KW-0808">Transferase</keyword>
<accession>A0A0K1P8T3</accession>
<dbReference type="STRING" id="216946.STURO_v1c10570"/>
<dbReference type="InterPro" id="IPR029063">
    <property type="entry name" value="SAM-dependent_MTases_sf"/>
</dbReference>
<dbReference type="GO" id="GO:0070043">
    <property type="term" value="F:rRNA (guanine-N7-)-methyltransferase activity"/>
    <property type="evidence" value="ECO:0007669"/>
    <property type="project" value="UniProtKB-UniRule"/>
</dbReference>
<evidence type="ECO:0000256" key="2">
    <source>
        <dbReference type="ARBA" id="ARBA00022552"/>
    </source>
</evidence>
<dbReference type="SUPFAM" id="SSF53335">
    <property type="entry name" value="S-adenosyl-L-methionine-dependent methyltransferases"/>
    <property type="match status" value="1"/>
</dbReference>
<evidence type="ECO:0000256" key="4">
    <source>
        <dbReference type="ARBA" id="ARBA00022679"/>
    </source>
</evidence>
<dbReference type="EC" id="2.1.1.-" evidence="6"/>
<comment type="similarity">
    <text evidence="6">Belongs to the methyltransferase superfamily. RNA methyltransferase RsmG family.</text>
</comment>
<dbReference type="RefSeq" id="WP_075048865.1">
    <property type="nucleotide sequence ID" value="NZ_CP012328.1"/>
</dbReference>
<organism evidence="7 8">
    <name type="scientific">Spiroplasma turonicum</name>
    <dbReference type="NCBI Taxonomy" id="216946"/>
    <lineage>
        <taxon>Bacteria</taxon>
        <taxon>Bacillati</taxon>
        <taxon>Mycoplasmatota</taxon>
        <taxon>Mollicutes</taxon>
        <taxon>Entomoplasmatales</taxon>
        <taxon>Spiroplasmataceae</taxon>
        <taxon>Spiroplasma</taxon>
    </lineage>
</organism>
<feature type="binding site" evidence="6">
    <location>
        <begin position="123"/>
        <end position="124"/>
    </location>
    <ligand>
        <name>S-adenosyl-L-methionine</name>
        <dbReference type="ChEBI" id="CHEBI:59789"/>
    </ligand>
</feature>
<dbReference type="NCBIfam" id="TIGR00138">
    <property type="entry name" value="rsmG_gidB"/>
    <property type="match status" value="1"/>
</dbReference>
<dbReference type="Gene3D" id="3.40.50.150">
    <property type="entry name" value="Vaccinia Virus protein VP39"/>
    <property type="match status" value="1"/>
</dbReference>
<dbReference type="CDD" id="cd02440">
    <property type="entry name" value="AdoMet_MTases"/>
    <property type="match status" value="1"/>
</dbReference>
<keyword evidence="5 6" id="KW-0949">S-adenosyl-L-methionine</keyword>